<evidence type="ECO:0000313" key="3">
    <source>
        <dbReference type="EMBL" id="NHZ44714.1"/>
    </source>
</evidence>
<sequence>MTTFPNFRSRDVLPGHARHTMRFYHPRAIDPAGGLFHYFKDDGTVYDRQHRHLVSSSRFVFTCAMAYRQFQDPAHLDGLKHALRFLHEAHRARDGCGYAWMLDGGKVEVGTPPPPAAMHQLFELLEGEVS</sequence>
<gene>
    <name evidence="3" type="ORF">F1609_31840</name>
</gene>
<proteinExistence type="inferred from homology"/>
<keyword evidence="2" id="KW-0413">Isomerase</keyword>
<evidence type="ECO:0000313" key="4">
    <source>
        <dbReference type="Proteomes" id="UP000819052"/>
    </source>
</evidence>
<keyword evidence="4" id="KW-1185">Reference proteome</keyword>
<name>A0ABX0MBZ4_9BURK</name>
<dbReference type="InterPro" id="IPR008928">
    <property type="entry name" value="6-hairpin_glycosidase_sf"/>
</dbReference>
<dbReference type="Pfam" id="PF07221">
    <property type="entry name" value="GlcNAc_2-epim"/>
    <property type="match status" value="1"/>
</dbReference>
<reference evidence="3 4" key="1">
    <citation type="submission" date="2019-09" db="EMBL/GenBank/DDBJ databases">
        <title>Taxonomy of Antarctic Massilia spp.: description of Massilia rubra sp. nov., Massilia aquatica sp. nov., Massilia mucilaginosa sp. nov., Massilia frigida sp. nov. isolated from streams, lakes and regoliths.</title>
        <authorList>
            <person name="Holochova P."/>
            <person name="Sedlacek I."/>
            <person name="Kralova S."/>
            <person name="Maslanova I."/>
            <person name="Busse H.-J."/>
            <person name="Stankova E."/>
            <person name="Vrbovska V."/>
            <person name="Kovarovic V."/>
            <person name="Bartak M."/>
            <person name="Svec P."/>
            <person name="Pantucek R."/>
        </authorList>
    </citation>
    <scope>NUCLEOTIDE SEQUENCE [LARGE SCALE GENOMIC DNA]</scope>
    <source>
        <strain evidence="3 4">CCM 8693</strain>
    </source>
</reference>
<dbReference type="PANTHER" id="PTHR15108">
    <property type="entry name" value="N-ACYLGLUCOSAMINE-2-EPIMERASE"/>
    <property type="match status" value="1"/>
</dbReference>
<evidence type="ECO:0000256" key="2">
    <source>
        <dbReference type="ARBA" id="ARBA00023235"/>
    </source>
</evidence>
<accession>A0ABX0MBZ4</accession>
<dbReference type="InterPro" id="IPR010819">
    <property type="entry name" value="AGE/CE"/>
</dbReference>
<dbReference type="Gene3D" id="1.50.10.10">
    <property type="match status" value="1"/>
</dbReference>
<organism evidence="3 4">
    <name type="scientific">Massilia aquatica</name>
    <dbReference type="NCBI Taxonomy" id="2609000"/>
    <lineage>
        <taxon>Bacteria</taxon>
        <taxon>Pseudomonadati</taxon>
        <taxon>Pseudomonadota</taxon>
        <taxon>Betaproteobacteria</taxon>
        <taxon>Burkholderiales</taxon>
        <taxon>Oxalobacteraceae</taxon>
        <taxon>Telluria group</taxon>
        <taxon>Massilia</taxon>
    </lineage>
</organism>
<dbReference type="SUPFAM" id="SSF48208">
    <property type="entry name" value="Six-hairpin glycosidases"/>
    <property type="match status" value="1"/>
</dbReference>
<dbReference type="EMBL" id="VVIW01000038">
    <property type="protein sequence ID" value="NHZ44714.1"/>
    <property type="molecule type" value="Genomic_DNA"/>
</dbReference>
<dbReference type="RefSeq" id="WP_167081636.1">
    <property type="nucleotide sequence ID" value="NZ_VVIW01000038.1"/>
</dbReference>
<protein>
    <recommendedName>
        <fullName evidence="5">N-acylglucosamine 2-epimerase</fullName>
    </recommendedName>
</protein>
<evidence type="ECO:0000256" key="1">
    <source>
        <dbReference type="ARBA" id="ARBA00008558"/>
    </source>
</evidence>
<comment type="caution">
    <text evidence="3">The sequence shown here is derived from an EMBL/GenBank/DDBJ whole genome shotgun (WGS) entry which is preliminary data.</text>
</comment>
<dbReference type="InterPro" id="IPR012341">
    <property type="entry name" value="6hp_glycosidase-like_sf"/>
</dbReference>
<comment type="similarity">
    <text evidence="1">Belongs to the N-acylglucosamine 2-epimerase family.</text>
</comment>
<evidence type="ECO:0008006" key="5">
    <source>
        <dbReference type="Google" id="ProtNLM"/>
    </source>
</evidence>
<dbReference type="Proteomes" id="UP000819052">
    <property type="component" value="Unassembled WGS sequence"/>
</dbReference>